<name>A0A916XYH9_9FLAO</name>
<gene>
    <name evidence="2" type="ORF">GCM10011343_10790</name>
</gene>
<dbReference type="EMBL" id="BMFG01000003">
    <property type="protein sequence ID" value="GGD22420.1"/>
    <property type="molecule type" value="Genomic_DNA"/>
</dbReference>
<reference evidence="2" key="2">
    <citation type="submission" date="2020-09" db="EMBL/GenBank/DDBJ databases">
        <authorList>
            <person name="Sun Q."/>
            <person name="Zhou Y."/>
        </authorList>
    </citation>
    <scope>NUCLEOTIDE SEQUENCE</scope>
    <source>
        <strain evidence="2">CGMCC 1.12506</strain>
    </source>
</reference>
<dbReference type="Proteomes" id="UP000625735">
    <property type="component" value="Unassembled WGS sequence"/>
</dbReference>
<evidence type="ECO:0000256" key="1">
    <source>
        <dbReference type="SAM" id="SignalP"/>
    </source>
</evidence>
<proteinExistence type="predicted"/>
<feature type="chain" id="PRO_5037747348" description="Type IX secretion system membrane protein, PorP/SprF family" evidence="1">
    <location>
        <begin position="22"/>
        <end position="631"/>
    </location>
</feature>
<keyword evidence="3" id="KW-1185">Reference proteome</keyword>
<protein>
    <recommendedName>
        <fullName evidence="4">Type IX secretion system membrane protein, PorP/SprF family</fullName>
    </recommendedName>
</protein>
<reference evidence="2" key="1">
    <citation type="journal article" date="2014" name="Int. J. Syst. Evol. Microbiol.">
        <title>Complete genome sequence of Corynebacterium casei LMG S-19264T (=DSM 44701T), isolated from a smear-ripened cheese.</title>
        <authorList>
            <consortium name="US DOE Joint Genome Institute (JGI-PGF)"/>
            <person name="Walter F."/>
            <person name="Albersmeier A."/>
            <person name="Kalinowski J."/>
            <person name="Ruckert C."/>
        </authorList>
    </citation>
    <scope>NUCLEOTIDE SEQUENCE</scope>
    <source>
        <strain evidence="2">CGMCC 1.12506</strain>
    </source>
</reference>
<organism evidence="2 3">
    <name type="scientific">Flavobacterium orientale</name>
    <dbReference type="NCBI Taxonomy" id="1756020"/>
    <lineage>
        <taxon>Bacteria</taxon>
        <taxon>Pseudomonadati</taxon>
        <taxon>Bacteroidota</taxon>
        <taxon>Flavobacteriia</taxon>
        <taxon>Flavobacteriales</taxon>
        <taxon>Flavobacteriaceae</taxon>
        <taxon>Flavobacterium</taxon>
    </lineage>
</organism>
<feature type="signal peptide" evidence="1">
    <location>
        <begin position="1"/>
        <end position="21"/>
    </location>
</feature>
<comment type="caution">
    <text evidence="2">The sequence shown here is derived from an EMBL/GenBank/DDBJ whole genome shotgun (WGS) entry which is preliminary data.</text>
</comment>
<dbReference type="Pfam" id="PF11751">
    <property type="entry name" value="PorP_SprF"/>
    <property type="match status" value="1"/>
</dbReference>
<accession>A0A916XYH9</accession>
<evidence type="ECO:0008006" key="4">
    <source>
        <dbReference type="Google" id="ProtNLM"/>
    </source>
</evidence>
<keyword evidence="1" id="KW-0732">Signal</keyword>
<dbReference type="InterPro" id="IPR019861">
    <property type="entry name" value="PorP/SprF_Bacteroidetes"/>
</dbReference>
<sequence>MMKHWFIHILLLVVVFENSQAQDGPVLTFNVPTQNTLQFNRFLINPTFSIVRENENYITLYHRNQWIQFNDSPELYMLSYAGKFNEKAGAGIGLYQQNLGIITSFGGIANYAYQLQLAENIKLAVGFNLAYYTTGVNSNRAVGNEPDPAILELSNNSILTLKPGFNVTWGSFDVGVYAENLVDYDFKSSQMVKEYSNKTFSAHAMYHHDMESRKGMFENGYFRLMTRGKINATEDFTLGGSVLVNFPYLGWVQTGIDDYYGISIGAGAHLTHRLSLGYTYERVINEGAVNFGPTHEITLSFRLSSTTNKKTTRVFDYTKGPIDVASNKTVKEEELEEEEEDVVLVEEPKKKPSKKTNTKRTAETDALAVSKAIEVEKMRMTLDDSNMKYLEMIVKEDSIQKIKAEDFDNRMNNMMAYIARVEKTAQTKEECNCDETEETTVVTETTTTVKKGGKTTQTKETKSDISTLLSGMKSASQVEEIKLSNTKNSNANDEKVDINSKLSGMKSGSTKEAVSNKPSFTLNDDEIKEYYSKLTTKKRDTAKKNYLEIANQEPGFYVIANVFPEPVSADNFISQLRKQGIKANYFTNPKNNFRYVYLRKYNSWNDALISYYTNVDNTYFDTIWIMNINIK</sequence>
<dbReference type="RefSeq" id="WP_188361512.1">
    <property type="nucleotide sequence ID" value="NZ_BMFG01000003.1"/>
</dbReference>
<dbReference type="NCBIfam" id="TIGR03519">
    <property type="entry name" value="T9SS_PorP_fam"/>
    <property type="match status" value="1"/>
</dbReference>
<dbReference type="AlphaFoldDB" id="A0A916XYH9"/>
<evidence type="ECO:0000313" key="2">
    <source>
        <dbReference type="EMBL" id="GGD22420.1"/>
    </source>
</evidence>
<evidence type="ECO:0000313" key="3">
    <source>
        <dbReference type="Proteomes" id="UP000625735"/>
    </source>
</evidence>